<accession>A0AAD6SKL2</accession>
<feature type="compositionally biased region" description="Basic residues" evidence="1">
    <location>
        <begin position="480"/>
        <end position="490"/>
    </location>
</feature>
<evidence type="ECO:0000256" key="1">
    <source>
        <dbReference type="SAM" id="MobiDB-lite"/>
    </source>
</evidence>
<name>A0AAD6SKL2_9AGAR</name>
<comment type="caution">
    <text evidence="2">The sequence shown here is derived from an EMBL/GenBank/DDBJ whole genome shotgun (WGS) entry which is preliminary data.</text>
</comment>
<keyword evidence="3" id="KW-1185">Reference proteome</keyword>
<dbReference type="Proteomes" id="UP001218188">
    <property type="component" value="Unassembled WGS sequence"/>
</dbReference>
<feature type="compositionally biased region" description="Basic and acidic residues" evidence="1">
    <location>
        <begin position="411"/>
        <end position="434"/>
    </location>
</feature>
<protein>
    <submittedName>
        <fullName evidence="2">Uncharacterized protein</fullName>
    </submittedName>
</protein>
<feature type="compositionally biased region" description="Acidic residues" evidence="1">
    <location>
        <begin position="493"/>
        <end position="505"/>
    </location>
</feature>
<evidence type="ECO:0000313" key="2">
    <source>
        <dbReference type="EMBL" id="KAJ7027835.1"/>
    </source>
</evidence>
<feature type="compositionally biased region" description="Low complexity" evidence="1">
    <location>
        <begin position="663"/>
        <end position="673"/>
    </location>
</feature>
<feature type="compositionally biased region" description="Pro residues" evidence="1">
    <location>
        <begin position="619"/>
        <end position="632"/>
    </location>
</feature>
<gene>
    <name evidence="2" type="ORF">C8F04DRAFT_1266622</name>
</gene>
<feature type="compositionally biased region" description="Acidic residues" evidence="1">
    <location>
        <begin position="465"/>
        <end position="474"/>
    </location>
</feature>
<sequence>MAKNKGARNKAKTRTWKRVAKKDRRNLKLWAEGAREEILKPHIPAYTDALQRGWRAERDYLTIVCNEFHACIPWRLEDHEEPELLLPEYDQFAQVVEEELDEEELACKRLKIETMNARIGRWLKYRVCRLTRPLKMDSARDPWAIYLAKLAGINSPPKAHQAFQQFMHESYESEIAPVVQARWKAVEQKGGELSGKKGPDAPFRAKVARELFAELPDNEQEGLRQRARDAAQVARDEYVSAMKRGPSKSPEDRQRCIDALGPFVATFLRGISDYTGLHSFAVFGGPLPEYGGEIRTLHVAHGYNRSAVPCSFPQWAKSRFSRDVLDFMKDYLRTAFTPAECAEAALPVTGPGDALTGAKYTLSNDLGFGNGDSDDDDSSESDKSSDSEGDSSESDMESEMEELAGKRGKKERAVEKGKKKAAEKGKKKAAETGGRHGSANGKDKGKANANAQGGNTGQKRKRPEEEGEQGEGGEEVGGAGKKRARTKKKAAAADDDNQDASDDEPAPLSYEQQRAQAVARNRALLAEMDQAYAEKNPDWAAQKAKAASKKGDGSGRPKTQRKRKNDAPAAPPRRSGRLTSSGDDGDVDMPDTQWDDEMPDARPLSPLPQQNSTAVVTPSTPPPPPPPPPPPQKSTVGAPPMSASATSWLNKGSSSGGRGSSAGGRSASAGGAALDDAIPPCPTDAADWFRAAYTDITKVDIGGSFNSLLALFSDLERAYNWDKGKKNQDRARGSRSRPEADTVPKIASLVVYERDWWKWWATLQPTWRVQASENPQRFARETYPNIT</sequence>
<feature type="compositionally biased region" description="Polar residues" evidence="1">
    <location>
        <begin position="607"/>
        <end position="618"/>
    </location>
</feature>
<proteinExistence type="predicted"/>
<feature type="compositionally biased region" description="Acidic residues" evidence="1">
    <location>
        <begin position="387"/>
        <end position="402"/>
    </location>
</feature>
<dbReference type="EMBL" id="JARJCM010000119">
    <property type="protein sequence ID" value="KAJ7027835.1"/>
    <property type="molecule type" value="Genomic_DNA"/>
</dbReference>
<dbReference type="AlphaFoldDB" id="A0AAD6SKL2"/>
<evidence type="ECO:0000313" key="3">
    <source>
        <dbReference type="Proteomes" id="UP001218188"/>
    </source>
</evidence>
<feature type="compositionally biased region" description="Acidic residues" evidence="1">
    <location>
        <begin position="583"/>
        <end position="598"/>
    </location>
</feature>
<organism evidence="2 3">
    <name type="scientific">Mycena alexandri</name>
    <dbReference type="NCBI Taxonomy" id="1745969"/>
    <lineage>
        <taxon>Eukaryota</taxon>
        <taxon>Fungi</taxon>
        <taxon>Dikarya</taxon>
        <taxon>Basidiomycota</taxon>
        <taxon>Agaricomycotina</taxon>
        <taxon>Agaricomycetes</taxon>
        <taxon>Agaricomycetidae</taxon>
        <taxon>Agaricales</taxon>
        <taxon>Marasmiineae</taxon>
        <taxon>Mycenaceae</taxon>
        <taxon>Mycena</taxon>
    </lineage>
</organism>
<feature type="region of interest" description="Disordered" evidence="1">
    <location>
        <begin position="534"/>
        <end position="679"/>
    </location>
</feature>
<reference evidence="2" key="1">
    <citation type="submission" date="2023-03" db="EMBL/GenBank/DDBJ databases">
        <title>Massive genome expansion in bonnet fungi (Mycena s.s.) driven by repeated elements and novel gene families across ecological guilds.</title>
        <authorList>
            <consortium name="Lawrence Berkeley National Laboratory"/>
            <person name="Harder C.B."/>
            <person name="Miyauchi S."/>
            <person name="Viragh M."/>
            <person name="Kuo A."/>
            <person name="Thoen E."/>
            <person name="Andreopoulos B."/>
            <person name="Lu D."/>
            <person name="Skrede I."/>
            <person name="Drula E."/>
            <person name="Henrissat B."/>
            <person name="Morin E."/>
            <person name="Kohler A."/>
            <person name="Barry K."/>
            <person name="LaButti K."/>
            <person name="Morin E."/>
            <person name="Salamov A."/>
            <person name="Lipzen A."/>
            <person name="Mereny Z."/>
            <person name="Hegedus B."/>
            <person name="Baldrian P."/>
            <person name="Stursova M."/>
            <person name="Weitz H."/>
            <person name="Taylor A."/>
            <person name="Grigoriev I.V."/>
            <person name="Nagy L.G."/>
            <person name="Martin F."/>
            <person name="Kauserud H."/>
        </authorList>
    </citation>
    <scope>NUCLEOTIDE SEQUENCE</scope>
    <source>
        <strain evidence="2">CBHHK200</strain>
    </source>
</reference>
<feature type="region of interest" description="Disordered" evidence="1">
    <location>
        <begin position="366"/>
        <end position="518"/>
    </location>
</feature>